<dbReference type="EMBL" id="OB662159">
    <property type="protein sequence ID" value="CAD7229589.1"/>
    <property type="molecule type" value="Genomic_DNA"/>
</dbReference>
<keyword evidence="3" id="KW-0509">mRNA transport</keyword>
<keyword evidence="10" id="KW-0539">Nucleus</keyword>
<dbReference type="GO" id="GO:0003713">
    <property type="term" value="F:transcription coactivator activity"/>
    <property type="evidence" value="ECO:0007669"/>
    <property type="project" value="InterPro"/>
</dbReference>
<dbReference type="GO" id="GO:0005643">
    <property type="term" value="C:nuclear pore"/>
    <property type="evidence" value="ECO:0007669"/>
    <property type="project" value="InterPro"/>
</dbReference>
<reference evidence="11" key="1">
    <citation type="submission" date="2020-11" db="EMBL/GenBank/DDBJ databases">
        <authorList>
            <person name="Tran Van P."/>
        </authorList>
    </citation>
    <scope>NUCLEOTIDE SEQUENCE</scope>
</reference>
<keyword evidence="9" id="KW-0804">Transcription</keyword>
<evidence type="ECO:0000256" key="7">
    <source>
        <dbReference type="ARBA" id="ARBA00023015"/>
    </source>
</evidence>
<evidence type="ECO:0008006" key="12">
    <source>
        <dbReference type="Google" id="ProtNLM"/>
    </source>
</evidence>
<protein>
    <recommendedName>
        <fullName evidence="12">Enhancer of yellow 2 transcription factor homolog</fullName>
    </recommendedName>
</protein>
<gene>
    <name evidence="11" type="ORF">CTOB1V02_LOCUS7458</name>
</gene>
<dbReference type="GO" id="GO:0015031">
    <property type="term" value="P:protein transport"/>
    <property type="evidence" value="ECO:0007669"/>
    <property type="project" value="UniProtKB-KW"/>
</dbReference>
<keyword evidence="8" id="KW-0010">Activator</keyword>
<evidence type="ECO:0000256" key="2">
    <source>
        <dbReference type="ARBA" id="ARBA00022448"/>
    </source>
</evidence>
<dbReference type="Gene3D" id="1.10.246.140">
    <property type="match status" value="1"/>
</dbReference>
<evidence type="ECO:0000256" key="1">
    <source>
        <dbReference type="ARBA" id="ARBA00004642"/>
    </source>
</evidence>
<dbReference type="InterPro" id="IPR018783">
    <property type="entry name" value="TF_ENY2"/>
</dbReference>
<comment type="subcellular location">
    <subcellularLocation>
        <location evidence="1">Nucleus</location>
        <location evidence="1">Nucleoplasm</location>
    </subcellularLocation>
</comment>
<evidence type="ECO:0000313" key="11">
    <source>
        <dbReference type="EMBL" id="CAD7229589.1"/>
    </source>
</evidence>
<dbReference type="InterPro" id="IPR038212">
    <property type="entry name" value="TF_EnY2_sf"/>
</dbReference>
<feature type="non-terminal residue" evidence="11">
    <location>
        <position position="1"/>
    </location>
</feature>
<dbReference type="GO" id="GO:0000124">
    <property type="term" value="C:SAGA complex"/>
    <property type="evidence" value="ECO:0007669"/>
    <property type="project" value="InterPro"/>
</dbReference>
<dbReference type="GO" id="GO:0006325">
    <property type="term" value="P:chromatin organization"/>
    <property type="evidence" value="ECO:0007669"/>
    <property type="project" value="UniProtKB-KW"/>
</dbReference>
<dbReference type="OrthoDB" id="6221744at2759"/>
<evidence type="ECO:0000256" key="3">
    <source>
        <dbReference type="ARBA" id="ARBA00022816"/>
    </source>
</evidence>
<dbReference type="Pfam" id="PF10163">
    <property type="entry name" value="EnY2"/>
    <property type="match status" value="1"/>
</dbReference>
<organism evidence="11">
    <name type="scientific">Cyprideis torosa</name>
    <dbReference type="NCBI Taxonomy" id="163714"/>
    <lineage>
        <taxon>Eukaryota</taxon>
        <taxon>Metazoa</taxon>
        <taxon>Ecdysozoa</taxon>
        <taxon>Arthropoda</taxon>
        <taxon>Crustacea</taxon>
        <taxon>Oligostraca</taxon>
        <taxon>Ostracoda</taxon>
        <taxon>Podocopa</taxon>
        <taxon>Podocopida</taxon>
        <taxon>Cytherocopina</taxon>
        <taxon>Cytheroidea</taxon>
        <taxon>Cytherideidae</taxon>
        <taxon>Cyprideis</taxon>
    </lineage>
</organism>
<evidence type="ECO:0000256" key="9">
    <source>
        <dbReference type="ARBA" id="ARBA00023163"/>
    </source>
</evidence>
<keyword evidence="7" id="KW-0805">Transcription regulation</keyword>
<name>A0A7R8WHW5_9CRUS</name>
<evidence type="ECO:0000256" key="6">
    <source>
        <dbReference type="ARBA" id="ARBA00023010"/>
    </source>
</evidence>
<dbReference type="HAMAP" id="MF_03046">
    <property type="entry name" value="ENY2_Sus1"/>
    <property type="match status" value="1"/>
</dbReference>
<proteinExistence type="inferred from homology"/>
<dbReference type="GO" id="GO:0006406">
    <property type="term" value="P:mRNA export from nucleus"/>
    <property type="evidence" value="ECO:0007669"/>
    <property type="project" value="InterPro"/>
</dbReference>
<accession>A0A7R8WHW5</accession>
<keyword evidence="6" id="KW-0811">Translocation</keyword>
<evidence type="ECO:0000256" key="10">
    <source>
        <dbReference type="ARBA" id="ARBA00023242"/>
    </source>
</evidence>
<sequence length="103" mass="11984">FSLLKAMDKSKEAKLRTAINQRMIESGEKEKLRELLRTRLEEFGWPEQVKQVARDVVKERGAEKITVDDLVTEITPKGRALVPDSLKRELLQRIKKFMDESDT</sequence>
<evidence type="ECO:0000256" key="4">
    <source>
        <dbReference type="ARBA" id="ARBA00022853"/>
    </source>
</evidence>
<dbReference type="AlphaFoldDB" id="A0A7R8WHW5"/>
<evidence type="ECO:0000256" key="8">
    <source>
        <dbReference type="ARBA" id="ARBA00023159"/>
    </source>
</evidence>
<keyword evidence="5" id="KW-0653">Protein transport</keyword>
<evidence type="ECO:0000256" key="5">
    <source>
        <dbReference type="ARBA" id="ARBA00022927"/>
    </source>
</evidence>
<dbReference type="PANTHER" id="PTHR12514">
    <property type="entry name" value="ENHANCER OF YELLOW 2 TRANSCRIPTION FACTOR"/>
    <property type="match status" value="1"/>
</dbReference>
<keyword evidence="2" id="KW-0813">Transport</keyword>
<keyword evidence="4" id="KW-0156">Chromatin regulator</keyword>
<dbReference type="FunFam" id="1.10.246.140:FF:000001">
    <property type="entry name" value="Transcription and mRNA export factor ENY2"/>
    <property type="match status" value="1"/>
</dbReference>
<dbReference type="GO" id="GO:0005654">
    <property type="term" value="C:nucleoplasm"/>
    <property type="evidence" value="ECO:0007669"/>
    <property type="project" value="UniProtKB-SubCell"/>
</dbReference>